<dbReference type="Proteomes" id="UP001501803">
    <property type="component" value="Unassembled WGS sequence"/>
</dbReference>
<sequence>MGVRNLSVNVKVAASVYWAAPERALIVGCPRNDKVFSPDYRDIAADSRQ</sequence>
<keyword evidence="2" id="KW-1185">Reference proteome</keyword>
<organism evidence="1 2">
    <name type="scientific">Leifsonia kafniensis</name>
    <dbReference type="NCBI Taxonomy" id="475957"/>
    <lineage>
        <taxon>Bacteria</taxon>
        <taxon>Bacillati</taxon>
        <taxon>Actinomycetota</taxon>
        <taxon>Actinomycetes</taxon>
        <taxon>Micrococcales</taxon>
        <taxon>Microbacteriaceae</taxon>
        <taxon>Leifsonia</taxon>
    </lineage>
</organism>
<dbReference type="EMBL" id="BAABCN010000003">
    <property type="protein sequence ID" value="GAA3874446.1"/>
    <property type="molecule type" value="Genomic_DNA"/>
</dbReference>
<reference evidence="2" key="1">
    <citation type="journal article" date="2019" name="Int. J. Syst. Evol. Microbiol.">
        <title>The Global Catalogue of Microorganisms (GCM) 10K type strain sequencing project: providing services to taxonomists for standard genome sequencing and annotation.</title>
        <authorList>
            <consortium name="The Broad Institute Genomics Platform"/>
            <consortium name="The Broad Institute Genome Sequencing Center for Infectious Disease"/>
            <person name="Wu L."/>
            <person name="Ma J."/>
        </authorList>
    </citation>
    <scope>NUCLEOTIDE SEQUENCE [LARGE SCALE GENOMIC DNA]</scope>
    <source>
        <strain evidence="2">JCM 17021</strain>
    </source>
</reference>
<comment type="caution">
    <text evidence="1">The sequence shown here is derived from an EMBL/GenBank/DDBJ whole genome shotgun (WGS) entry which is preliminary data.</text>
</comment>
<name>A0ABP7KE66_9MICO</name>
<accession>A0ABP7KE66</accession>
<evidence type="ECO:0000313" key="1">
    <source>
        <dbReference type="EMBL" id="GAA3874446.1"/>
    </source>
</evidence>
<proteinExistence type="predicted"/>
<protein>
    <submittedName>
        <fullName evidence="1">Uncharacterized protein</fullName>
    </submittedName>
</protein>
<evidence type="ECO:0000313" key="2">
    <source>
        <dbReference type="Proteomes" id="UP001501803"/>
    </source>
</evidence>
<gene>
    <name evidence="1" type="ORF">GCM10022381_16540</name>
</gene>